<name>A0A8T0X8P4_PANVG</name>
<feature type="region of interest" description="Disordered" evidence="1">
    <location>
        <begin position="1"/>
        <end position="35"/>
    </location>
</feature>
<sequence>MLNSGSRGKDRVLTRHIHSGADPRPHRLERHPSQHRSPLIQAVFKDCQQAMRCGQICDTLYEEVELAGTSSLVEAKGGEKGSDFSPPTTDTTTPFHSTIRCSVVDYI</sequence>
<gene>
    <name evidence="2" type="ORF">PVAP13_1KG086100</name>
</gene>
<dbReference type="EMBL" id="CM029037">
    <property type="protein sequence ID" value="KAG2656470.1"/>
    <property type="molecule type" value="Genomic_DNA"/>
</dbReference>
<protein>
    <submittedName>
        <fullName evidence="2">Uncharacterized protein</fullName>
    </submittedName>
</protein>
<comment type="caution">
    <text evidence="2">The sequence shown here is derived from an EMBL/GenBank/DDBJ whole genome shotgun (WGS) entry which is preliminary data.</text>
</comment>
<proteinExistence type="predicted"/>
<feature type="compositionally biased region" description="Basic and acidic residues" evidence="1">
    <location>
        <begin position="7"/>
        <end position="32"/>
    </location>
</feature>
<accession>A0A8T0X8P4</accession>
<feature type="compositionally biased region" description="Low complexity" evidence="1">
    <location>
        <begin position="83"/>
        <end position="95"/>
    </location>
</feature>
<evidence type="ECO:0000313" key="2">
    <source>
        <dbReference type="EMBL" id="KAG2656470.1"/>
    </source>
</evidence>
<evidence type="ECO:0000256" key="1">
    <source>
        <dbReference type="SAM" id="MobiDB-lite"/>
    </source>
</evidence>
<evidence type="ECO:0000313" key="3">
    <source>
        <dbReference type="Proteomes" id="UP000823388"/>
    </source>
</evidence>
<dbReference type="AlphaFoldDB" id="A0A8T0X8P4"/>
<feature type="region of interest" description="Disordered" evidence="1">
    <location>
        <begin position="75"/>
        <end position="95"/>
    </location>
</feature>
<keyword evidence="3" id="KW-1185">Reference proteome</keyword>
<organism evidence="2 3">
    <name type="scientific">Panicum virgatum</name>
    <name type="common">Blackwell switchgrass</name>
    <dbReference type="NCBI Taxonomy" id="38727"/>
    <lineage>
        <taxon>Eukaryota</taxon>
        <taxon>Viridiplantae</taxon>
        <taxon>Streptophyta</taxon>
        <taxon>Embryophyta</taxon>
        <taxon>Tracheophyta</taxon>
        <taxon>Spermatophyta</taxon>
        <taxon>Magnoliopsida</taxon>
        <taxon>Liliopsida</taxon>
        <taxon>Poales</taxon>
        <taxon>Poaceae</taxon>
        <taxon>PACMAD clade</taxon>
        <taxon>Panicoideae</taxon>
        <taxon>Panicodae</taxon>
        <taxon>Paniceae</taxon>
        <taxon>Panicinae</taxon>
        <taxon>Panicum</taxon>
        <taxon>Panicum sect. Hiantes</taxon>
    </lineage>
</organism>
<dbReference type="Proteomes" id="UP000823388">
    <property type="component" value="Chromosome 1K"/>
</dbReference>
<reference evidence="2" key="1">
    <citation type="submission" date="2020-05" db="EMBL/GenBank/DDBJ databases">
        <title>WGS assembly of Panicum virgatum.</title>
        <authorList>
            <person name="Lovell J.T."/>
            <person name="Jenkins J."/>
            <person name="Shu S."/>
            <person name="Juenger T.E."/>
            <person name="Schmutz J."/>
        </authorList>
    </citation>
    <scope>NUCLEOTIDE SEQUENCE</scope>
    <source>
        <strain evidence="2">AP13</strain>
    </source>
</reference>